<dbReference type="AlphaFoldDB" id="A0A2U2BRR0"/>
<dbReference type="GO" id="GO:0008168">
    <property type="term" value="F:methyltransferase activity"/>
    <property type="evidence" value="ECO:0007669"/>
    <property type="project" value="UniProtKB-KW"/>
</dbReference>
<dbReference type="SUPFAM" id="SSF53335">
    <property type="entry name" value="S-adenosyl-L-methionine-dependent methyltransferases"/>
    <property type="match status" value="1"/>
</dbReference>
<organism evidence="4 5">
    <name type="scientific">Marinicauda salina</name>
    <dbReference type="NCBI Taxonomy" id="2135793"/>
    <lineage>
        <taxon>Bacteria</taxon>
        <taxon>Pseudomonadati</taxon>
        <taxon>Pseudomonadota</taxon>
        <taxon>Alphaproteobacteria</taxon>
        <taxon>Maricaulales</taxon>
        <taxon>Maricaulaceae</taxon>
        <taxon>Marinicauda</taxon>
    </lineage>
</organism>
<evidence type="ECO:0000256" key="3">
    <source>
        <dbReference type="ARBA" id="ARBA00022691"/>
    </source>
</evidence>
<dbReference type="Pfam" id="PF01209">
    <property type="entry name" value="Ubie_methyltran"/>
    <property type="match status" value="1"/>
</dbReference>
<name>A0A2U2BRR0_9PROT</name>
<evidence type="ECO:0000256" key="2">
    <source>
        <dbReference type="ARBA" id="ARBA00022679"/>
    </source>
</evidence>
<proteinExistence type="predicted"/>
<dbReference type="PANTHER" id="PTHR43464:SF19">
    <property type="entry name" value="UBIQUINONE BIOSYNTHESIS O-METHYLTRANSFERASE, MITOCHONDRIAL"/>
    <property type="match status" value="1"/>
</dbReference>
<dbReference type="InterPro" id="IPR029063">
    <property type="entry name" value="SAM-dependent_MTases_sf"/>
</dbReference>
<evidence type="ECO:0000313" key="5">
    <source>
        <dbReference type="Proteomes" id="UP000245168"/>
    </source>
</evidence>
<dbReference type="RefSeq" id="WP_109253391.1">
    <property type="nucleotide sequence ID" value="NZ_QEXV01000005.1"/>
</dbReference>
<accession>A0A2U2BRR0</accession>
<protein>
    <submittedName>
        <fullName evidence="4">Methyltransferase type 11</fullName>
    </submittedName>
</protein>
<sequence>MRESDAQFVGDIPANYDAHLGPVLFEAYADDLARRAARGSPARVLELAAGTGILTERLHGALGEIDRFVVTDLNAPMLEIARTKLPDAAGAKFTACDAAALDFPDDAFDLVACQFGVMFFPDRAAAYREALRVLEPGGRYVFNSWAGMEDNPFTLVAQAVMERVFPDYPPAFMNTPFGYADPETIAGDLEAAGFAVAGSETVAVDSPVESWESFARGLVHGNPTAEEVRSRGGTDPDDLVAALAGALRADFGPEPGTVSLKAHVVEAEAPS</sequence>
<keyword evidence="5" id="KW-1185">Reference proteome</keyword>
<gene>
    <name evidence="4" type="ORF">DDZ18_10685</name>
</gene>
<keyword evidence="1 4" id="KW-0489">Methyltransferase</keyword>
<comment type="caution">
    <text evidence="4">The sequence shown here is derived from an EMBL/GenBank/DDBJ whole genome shotgun (WGS) entry which is preliminary data.</text>
</comment>
<evidence type="ECO:0000313" key="4">
    <source>
        <dbReference type="EMBL" id="PWE16668.1"/>
    </source>
</evidence>
<dbReference type="Gene3D" id="3.40.50.150">
    <property type="entry name" value="Vaccinia Virus protein VP39"/>
    <property type="match status" value="1"/>
</dbReference>
<dbReference type="Proteomes" id="UP000245168">
    <property type="component" value="Unassembled WGS sequence"/>
</dbReference>
<keyword evidence="3" id="KW-0949">S-adenosyl-L-methionine</keyword>
<evidence type="ECO:0000256" key="1">
    <source>
        <dbReference type="ARBA" id="ARBA00022603"/>
    </source>
</evidence>
<dbReference type="PANTHER" id="PTHR43464">
    <property type="entry name" value="METHYLTRANSFERASE"/>
    <property type="match status" value="1"/>
</dbReference>
<dbReference type="OrthoDB" id="9777638at2"/>
<keyword evidence="2 4" id="KW-0808">Transferase</keyword>
<dbReference type="CDD" id="cd02440">
    <property type="entry name" value="AdoMet_MTases"/>
    <property type="match status" value="1"/>
</dbReference>
<reference evidence="5" key="1">
    <citation type="submission" date="2018-05" db="EMBL/GenBank/DDBJ databases">
        <authorList>
            <person name="Liu B.-T."/>
        </authorList>
    </citation>
    <scope>NUCLEOTIDE SEQUENCE [LARGE SCALE GENOMIC DNA]</scope>
    <source>
        <strain evidence="5">WD6-1</strain>
    </source>
</reference>
<dbReference type="GO" id="GO:0032259">
    <property type="term" value="P:methylation"/>
    <property type="evidence" value="ECO:0007669"/>
    <property type="project" value="UniProtKB-KW"/>
</dbReference>
<dbReference type="EMBL" id="QEXV01000005">
    <property type="protein sequence ID" value="PWE16668.1"/>
    <property type="molecule type" value="Genomic_DNA"/>
</dbReference>